<sequence>MTNWLPDLQTSDGPLYVRIADQIEQAIHTGALAVGSKLPPQRNLAYDIGVTIGTVSRAYSMVRERGLVSGEVGRGTYVLGSQDGDHAEAAVDPVSAHLLGTRAAHAPPGKLRFDTTAATDVGQSAIVTDILSAICRELPSEVASYTRNFPPHWLEAGQRWLRRGDWQPSAESIVPTQGAHAAIMAAVSVITSPGDRIIFEHVTYSQISRGTALLGRQTALVESDAHGVIPEDFERACLQQHPKLAFLMSGAQNPTLATMPEERRRAIAAIARRHNVFLVEDNLYGATAGDDIPLLAEIAPDRTFLVGGLSKSVAAGVRGGWIACPPHLAQRVRIAHKMVSGGLPFLLAELSARLVLGGMADAIRAKVCEEVGIREAHVRDIFAGLDFNSHPRVPFLWLKLPDPWLSGTFRQAAFAEDILIDDEHEFKAGRSEKTFHRVRIGFSSPENRADAVAGLMRLRRLLDHGPTGYDSLA</sequence>
<gene>
    <name evidence="7" type="ORF">GR156_01260</name>
</gene>
<dbReference type="InterPro" id="IPR000524">
    <property type="entry name" value="Tscrpt_reg_HTH_GntR"/>
</dbReference>
<reference evidence="7 8" key="1">
    <citation type="submission" date="2019-12" db="EMBL/GenBank/DDBJ databases">
        <title>Shinella granuli gen. nov., sp. nov., and proposal of the reclassification of Zoogloea ramigera ATCC 19623 as Shinella zoogloeoides sp. nov.</title>
        <authorList>
            <person name="Gao J."/>
        </authorList>
    </citation>
    <scope>NUCLEOTIDE SEQUENCE [LARGE SCALE GENOMIC DNA]</scope>
    <source>
        <strain evidence="7 8">DSM 287</strain>
    </source>
</reference>
<dbReference type="Gene3D" id="3.40.640.10">
    <property type="entry name" value="Type I PLP-dependent aspartate aminotransferase-like (Major domain)"/>
    <property type="match status" value="1"/>
</dbReference>
<dbReference type="OrthoDB" id="9804020at2"/>
<dbReference type="GO" id="GO:0008483">
    <property type="term" value="F:transaminase activity"/>
    <property type="evidence" value="ECO:0007669"/>
    <property type="project" value="UniProtKB-KW"/>
</dbReference>
<evidence type="ECO:0000256" key="4">
    <source>
        <dbReference type="ARBA" id="ARBA00023125"/>
    </source>
</evidence>
<dbReference type="Gene3D" id="3.90.1150.10">
    <property type="entry name" value="Aspartate Aminotransferase, domain 1"/>
    <property type="match status" value="1"/>
</dbReference>
<keyword evidence="7" id="KW-0808">Transferase</keyword>
<dbReference type="SUPFAM" id="SSF46785">
    <property type="entry name" value="Winged helix' DNA-binding domain"/>
    <property type="match status" value="1"/>
</dbReference>
<organism evidence="7 8">
    <name type="scientific">Shinella zoogloeoides</name>
    <name type="common">Crabtreella saccharophila</name>
    <dbReference type="NCBI Taxonomy" id="352475"/>
    <lineage>
        <taxon>Bacteria</taxon>
        <taxon>Pseudomonadati</taxon>
        <taxon>Pseudomonadota</taxon>
        <taxon>Alphaproteobacteria</taxon>
        <taxon>Hyphomicrobiales</taxon>
        <taxon>Rhizobiaceae</taxon>
        <taxon>Shinella</taxon>
    </lineage>
</organism>
<evidence type="ECO:0000256" key="2">
    <source>
        <dbReference type="ARBA" id="ARBA00022898"/>
    </source>
</evidence>
<protein>
    <submittedName>
        <fullName evidence="7">Aminotransferase class I/II-fold pyridoxal phosphate-dependent enzyme</fullName>
    </submittedName>
</protein>
<keyword evidence="3" id="KW-0805">Transcription regulation</keyword>
<dbReference type="InterPro" id="IPR051446">
    <property type="entry name" value="HTH_trans_reg/aminotransferase"/>
</dbReference>
<dbReference type="RefSeq" id="WP_160784381.1">
    <property type="nucleotide sequence ID" value="NZ_CP086610.1"/>
</dbReference>
<dbReference type="Pfam" id="PF00392">
    <property type="entry name" value="GntR"/>
    <property type="match status" value="1"/>
</dbReference>
<dbReference type="InterPro" id="IPR004839">
    <property type="entry name" value="Aminotransferase_I/II_large"/>
</dbReference>
<dbReference type="CDD" id="cd07377">
    <property type="entry name" value="WHTH_GntR"/>
    <property type="match status" value="1"/>
</dbReference>
<evidence type="ECO:0000313" key="8">
    <source>
        <dbReference type="Proteomes" id="UP000440304"/>
    </source>
</evidence>
<dbReference type="EMBL" id="WUML01000001">
    <property type="protein sequence ID" value="MXN98916.1"/>
    <property type="molecule type" value="Genomic_DNA"/>
</dbReference>
<accession>A0A6N8T6S8</accession>
<evidence type="ECO:0000256" key="1">
    <source>
        <dbReference type="ARBA" id="ARBA00005384"/>
    </source>
</evidence>
<dbReference type="GO" id="GO:0030170">
    <property type="term" value="F:pyridoxal phosphate binding"/>
    <property type="evidence" value="ECO:0007669"/>
    <property type="project" value="InterPro"/>
</dbReference>
<evidence type="ECO:0000256" key="3">
    <source>
        <dbReference type="ARBA" id="ARBA00023015"/>
    </source>
</evidence>
<dbReference type="InterPro" id="IPR036388">
    <property type="entry name" value="WH-like_DNA-bd_sf"/>
</dbReference>
<dbReference type="AlphaFoldDB" id="A0A6N8T6S8"/>
<feature type="domain" description="HTH gntR-type" evidence="6">
    <location>
        <begin position="13"/>
        <end position="81"/>
    </location>
</feature>
<dbReference type="Gene3D" id="1.10.10.10">
    <property type="entry name" value="Winged helix-like DNA-binding domain superfamily/Winged helix DNA-binding domain"/>
    <property type="match status" value="1"/>
</dbReference>
<dbReference type="Proteomes" id="UP000440304">
    <property type="component" value="Unassembled WGS sequence"/>
</dbReference>
<evidence type="ECO:0000256" key="5">
    <source>
        <dbReference type="ARBA" id="ARBA00023163"/>
    </source>
</evidence>
<keyword evidence="4" id="KW-0238">DNA-binding</keyword>
<dbReference type="SMART" id="SM00345">
    <property type="entry name" value="HTH_GNTR"/>
    <property type="match status" value="1"/>
</dbReference>
<dbReference type="InterPro" id="IPR015421">
    <property type="entry name" value="PyrdxlP-dep_Trfase_major"/>
</dbReference>
<dbReference type="InterPro" id="IPR015424">
    <property type="entry name" value="PyrdxlP-dep_Trfase"/>
</dbReference>
<keyword evidence="7" id="KW-0032">Aminotransferase</keyword>
<dbReference type="Pfam" id="PF00155">
    <property type="entry name" value="Aminotran_1_2"/>
    <property type="match status" value="1"/>
</dbReference>
<dbReference type="CDD" id="cd00609">
    <property type="entry name" value="AAT_like"/>
    <property type="match status" value="1"/>
</dbReference>
<dbReference type="PANTHER" id="PTHR46577">
    <property type="entry name" value="HTH-TYPE TRANSCRIPTIONAL REGULATORY PROTEIN GABR"/>
    <property type="match status" value="1"/>
</dbReference>
<evidence type="ECO:0000313" key="7">
    <source>
        <dbReference type="EMBL" id="MXN98916.1"/>
    </source>
</evidence>
<proteinExistence type="inferred from homology"/>
<dbReference type="InterPro" id="IPR015422">
    <property type="entry name" value="PyrdxlP-dep_Trfase_small"/>
</dbReference>
<keyword evidence="2" id="KW-0663">Pyridoxal phosphate</keyword>
<dbReference type="GO" id="GO:0003700">
    <property type="term" value="F:DNA-binding transcription factor activity"/>
    <property type="evidence" value="ECO:0007669"/>
    <property type="project" value="InterPro"/>
</dbReference>
<dbReference type="InterPro" id="IPR036390">
    <property type="entry name" value="WH_DNA-bd_sf"/>
</dbReference>
<dbReference type="PANTHER" id="PTHR46577:SF1">
    <property type="entry name" value="HTH-TYPE TRANSCRIPTIONAL REGULATORY PROTEIN GABR"/>
    <property type="match status" value="1"/>
</dbReference>
<dbReference type="GO" id="GO:0003677">
    <property type="term" value="F:DNA binding"/>
    <property type="evidence" value="ECO:0007669"/>
    <property type="project" value="UniProtKB-KW"/>
</dbReference>
<keyword evidence="5" id="KW-0804">Transcription</keyword>
<dbReference type="PROSITE" id="PS50949">
    <property type="entry name" value="HTH_GNTR"/>
    <property type="match status" value="1"/>
</dbReference>
<comment type="similarity">
    <text evidence="1">In the C-terminal section; belongs to the class-I pyridoxal-phosphate-dependent aminotransferase family.</text>
</comment>
<comment type="caution">
    <text evidence="7">The sequence shown here is derived from an EMBL/GenBank/DDBJ whole genome shotgun (WGS) entry which is preliminary data.</text>
</comment>
<evidence type="ECO:0000259" key="6">
    <source>
        <dbReference type="PROSITE" id="PS50949"/>
    </source>
</evidence>
<name>A0A6N8T6S8_SHIZO</name>
<dbReference type="SUPFAM" id="SSF53383">
    <property type="entry name" value="PLP-dependent transferases"/>
    <property type="match status" value="1"/>
</dbReference>